<sequence>DHPWHRGKPPRRLVQPRAPGGGARAGAGGDGDPRVGRPARRSPLRRRPGQRRAPPGRGRGAEARHRRGGRAADRDAGVQLQHPGRPQERDRLGVAAGLQVRAGGEARRHHGHKRRRGGHGARPDPPARGDVLHPRPGDAAPRRAGGRSRRQVHRRPPHRRAHARVPGEFPGHVRRLRGPAAAVL</sequence>
<feature type="non-terminal residue" evidence="2">
    <location>
        <position position="1"/>
    </location>
</feature>
<proteinExistence type="predicted"/>
<feature type="compositionally biased region" description="Basic residues" evidence="1">
    <location>
        <begin position="107"/>
        <end position="119"/>
    </location>
</feature>
<feature type="compositionally biased region" description="Basic and acidic residues" evidence="1">
    <location>
        <begin position="121"/>
        <end position="136"/>
    </location>
</feature>
<name>A0A6J4MUN1_9BACT</name>
<feature type="compositionally biased region" description="Basic residues" evidence="1">
    <location>
        <begin position="144"/>
        <end position="163"/>
    </location>
</feature>
<reference evidence="2" key="1">
    <citation type="submission" date="2020-02" db="EMBL/GenBank/DDBJ databases">
        <authorList>
            <person name="Meier V. D."/>
        </authorList>
    </citation>
    <scope>NUCLEOTIDE SEQUENCE</scope>
    <source>
        <strain evidence="2">AVDCRST_MAG89</strain>
    </source>
</reference>
<gene>
    <name evidence="2" type="ORF">AVDCRST_MAG89-4263</name>
</gene>
<organism evidence="2">
    <name type="scientific">uncultured Gemmatimonadota bacterium</name>
    <dbReference type="NCBI Taxonomy" id="203437"/>
    <lineage>
        <taxon>Bacteria</taxon>
        <taxon>Pseudomonadati</taxon>
        <taxon>Gemmatimonadota</taxon>
        <taxon>environmental samples</taxon>
    </lineage>
</organism>
<protein>
    <submittedName>
        <fullName evidence="2">NADPH:quinone oxidoreductase</fullName>
    </submittedName>
</protein>
<feature type="compositionally biased region" description="Basic residues" evidence="1">
    <location>
        <begin position="37"/>
        <end position="50"/>
    </location>
</feature>
<dbReference type="AlphaFoldDB" id="A0A6J4MUN1"/>
<dbReference type="EMBL" id="CADCTV010000890">
    <property type="protein sequence ID" value="CAA9367775.1"/>
    <property type="molecule type" value="Genomic_DNA"/>
</dbReference>
<feature type="non-terminal residue" evidence="2">
    <location>
        <position position="184"/>
    </location>
</feature>
<evidence type="ECO:0000256" key="1">
    <source>
        <dbReference type="SAM" id="MobiDB-lite"/>
    </source>
</evidence>
<accession>A0A6J4MUN1</accession>
<feature type="compositionally biased region" description="Basic residues" evidence="1">
    <location>
        <begin position="1"/>
        <end position="11"/>
    </location>
</feature>
<feature type="region of interest" description="Disordered" evidence="1">
    <location>
        <begin position="1"/>
        <end position="184"/>
    </location>
</feature>
<feature type="compositionally biased region" description="Gly residues" evidence="1">
    <location>
        <begin position="19"/>
        <end position="30"/>
    </location>
</feature>
<evidence type="ECO:0000313" key="2">
    <source>
        <dbReference type="EMBL" id="CAA9367775.1"/>
    </source>
</evidence>